<dbReference type="GO" id="GO:0003824">
    <property type="term" value="F:catalytic activity"/>
    <property type="evidence" value="ECO:0007669"/>
    <property type="project" value="InterPro"/>
</dbReference>
<evidence type="ECO:0000313" key="2">
    <source>
        <dbReference type="EMBL" id="PUZ73528.1"/>
    </source>
</evidence>
<evidence type="ECO:0000313" key="3">
    <source>
        <dbReference type="Proteomes" id="UP000244336"/>
    </source>
</evidence>
<dbReference type="InterPro" id="IPR005135">
    <property type="entry name" value="Endo/exonuclease/phosphatase"/>
</dbReference>
<proteinExistence type="predicted"/>
<protein>
    <recommendedName>
        <fullName evidence="1">Endonuclease/exonuclease/phosphatase domain-containing protein</fullName>
    </recommendedName>
</protein>
<organism evidence="2 3">
    <name type="scientific">Panicum hallii var. hallii</name>
    <dbReference type="NCBI Taxonomy" id="1504633"/>
    <lineage>
        <taxon>Eukaryota</taxon>
        <taxon>Viridiplantae</taxon>
        <taxon>Streptophyta</taxon>
        <taxon>Embryophyta</taxon>
        <taxon>Tracheophyta</taxon>
        <taxon>Spermatophyta</taxon>
        <taxon>Magnoliopsida</taxon>
        <taxon>Liliopsida</taxon>
        <taxon>Poales</taxon>
        <taxon>Poaceae</taxon>
        <taxon>PACMAD clade</taxon>
        <taxon>Panicoideae</taxon>
        <taxon>Panicodae</taxon>
        <taxon>Paniceae</taxon>
        <taxon>Panicinae</taxon>
        <taxon>Panicum</taxon>
        <taxon>Panicum sect. Panicum</taxon>
    </lineage>
</organism>
<dbReference type="EMBL" id="CM009750">
    <property type="protein sequence ID" value="PUZ73528.1"/>
    <property type="molecule type" value="Genomic_DNA"/>
</dbReference>
<dbReference type="Proteomes" id="UP000244336">
    <property type="component" value="Chromosome 2"/>
</dbReference>
<evidence type="ECO:0000259" key="1">
    <source>
        <dbReference type="Pfam" id="PF03372"/>
    </source>
</evidence>
<dbReference type="Gene3D" id="3.60.10.10">
    <property type="entry name" value="Endonuclease/exonuclease/phosphatase"/>
    <property type="match status" value="1"/>
</dbReference>
<dbReference type="InterPro" id="IPR036691">
    <property type="entry name" value="Endo/exonu/phosph_ase_sf"/>
</dbReference>
<reference evidence="2 3" key="1">
    <citation type="submission" date="2018-04" db="EMBL/GenBank/DDBJ databases">
        <title>WGS assembly of Panicum hallii var. hallii HAL2.</title>
        <authorList>
            <person name="Lovell J."/>
            <person name="Jenkins J."/>
            <person name="Lowry D."/>
            <person name="Mamidi S."/>
            <person name="Sreedasyam A."/>
            <person name="Weng X."/>
            <person name="Barry K."/>
            <person name="Bonette J."/>
            <person name="Campitelli B."/>
            <person name="Daum C."/>
            <person name="Gordon S."/>
            <person name="Gould B."/>
            <person name="Lipzen A."/>
            <person name="MacQueen A."/>
            <person name="Palacio-Mejia J."/>
            <person name="Plott C."/>
            <person name="Shakirov E."/>
            <person name="Shu S."/>
            <person name="Yoshinaga Y."/>
            <person name="Zane M."/>
            <person name="Rokhsar D."/>
            <person name="Grimwood J."/>
            <person name="Schmutz J."/>
            <person name="Juenger T."/>
        </authorList>
    </citation>
    <scope>NUCLEOTIDE SEQUENCE [LARGE SCALE GENOMIC DNA]</scope>
    <source>
        <strain evidence="3">cv. HAL2</strain>
    </source>
</reference>
<gene>
    <name evidence="2" type="ORF">GQ55_2G481400</name>
</gene>
<name>A0A2T7F0C0_9POAL</name>
<dbReference type="OrthoDB" id="418748at2759"/>
<dbReference type="Pfam" id="PF03372">
    <property type="entry name" value="Exo_endo_phos"/>
    <property type="match status" value="1"/>
</dbReference>
<dbReference type="STRING" id="1504633.A0A2T7F0C0"/>
<dbReference type="PANTHER" id="PTHR23227">
    <property type="entry name" value="BUCENTAUR RELATED"/>
    <property type="match status" value="1"/>
</dbReference>
<dbReference type="InterPro" id="IPR027124">
    <property type="entry name" value="Swc5/CFDP1/2"/>
</dbReference>
<feature type="domain" description="Endonuclease/exonuclease/phosphatase" evidence="1">
    <location>
        <begin position="116"/>
        <end position="243"/>
    </location>
</feature>
<dbReference type="AlphaFoldDB" id="A0A2T7F0C0"/>
<accession>A0A2T7F0C0</accession>
<dbReference type="PANTHER" id="PTHR23227:SF67">
    <property type="entry name" value="CRANIOFACIAL DEVELOPMENT PROTEIN 2-LIKE"/>
    <property type="match status" value="1"/>
</dbReference>
<dbReference type="Gramene" id="PUZ73528">
    <property type="protein sequence ID" value="PUZ73528"/>
    <property type="gene ID" value="GQ55_2G481400"/>
</dbReference>
<sequence length="285" mass="31294">MWRVVLGLANQRKKSATLMEMKLIRNSLGRNPLSDALHRNPGVVLNGQGPGRHPLRGASYRDPGTMISEQGSGRRSLCGALHLRPGVVKNEQGSSHFSRRVRRVRKLAEPTRTRLGSWNVGSLTGKLRELVDVAIRRRVNILCVQETKWKGQKAKEVEGSGFKLWYSGTTSGRNGVGILIDKSLKDGVADVRRQGDRIILVRLVIGDLVLNSSKSQFWEDLDSMVSTVPTSEKLFIGGDFNGHVGATNVGYERVHGGFGYGSRNEGGGCFEFCVGLRPAVSEYPL</sequence>
<keyword evidence="3" id="KW-1185">Reference proteome</keyword>
<dbReference type="SUPFAM" id="SSF56219">
    <property type="entry name" value="DNase I-like"/>
    <property type="match status" value="1"/>
</dbReference>